<evidence type="ECO:0000313" key="13">
    <source>
        <dbReference type="EMBL" id="PQL90699.1"/>
    </source>
</evidence>
<feature type="domain" description="K+ potassium transporter integral membrane" evidence="11">
    <location>
        <begin position="1"/>
        <end position="429"/>
    </location>
</feature>
<name>A0A2S8A805_9FLAO</name>
<dbReference type="Pfam" id="PF22776">
    <property type="entry name" value="K_trans_C"/>
    <property type="match status" value="1"/>
</dbReference>
<organism evidence="13 14">
    <name type="scientific">Apibacter adventoris</name>
    <dbReference type="NCBI Taxonomy" id="1679466"/>
    <lineage>
        <taxon>Bacteria</taxon>
        <taxon>Pseudomonadati</taxon>
        <taxon>Bacteroidota</taxon>
        <taxon>Flavobacteriia</taxon>
        <taxon>Flavobacteriales</taxon>
        <taxon>Weeksellaceae</taxon>
        <taxon>Apibacter</taxon>
    </lineage>
</organism>
<dbReference type="InterPro" id="IPR053952">
    <property type="entry name" value="K_trans_C"/>
</dbReference>
<accession>A0A2S8A805</accession>
<dbReference type="Pfam" id="PF02705">
    <property type="entry name" value="K_trans"/>
    <property type="match status" value="1"/>
</dbReference>
<dbReference type="RefSeq" id="WP_105247825.1">
    <property type="nucleotide sequence ID" value="NZ_PSZM01000046.1"/>
</dbReference>
<dbReference type="PANTHER" id="PTHR30540">
    <property type="entry name" value="OSMOTIC STRESS POTASSIUM TRANSPORTER"/>
    <property type="match status" value="1"/>
</dbReference>
<keyword evidence="2" id="KW-0813">Transport</keyword>
<evidence type="ECO:0000256" key="3">
    <source>
        <dbReference type="ARBA" id="ARBA00022538"/>
    </source>
</evidence>
<keyword evidence="7 10" id="KW-1133">Transmembrane helix</keyword>
<keyword evidence="8" id="KW-0406">Ion transport</keyword>
<gene>
    <name evidence="13" type="ORF">C4S77_12110</name>
</gene>
<dbReference type="GO" id="GO:0016020">
    <property type="term" value="C:membrane"/>
    <property type="evidence" value="ECO:0007669"/>
    <property type="project" value="UniProtKB-SubCell"/>
</dbReference>
<evidence type="ECO:0000256" key="10">
    <source>
        <dbReference type="SAM" id="Phobius"/>
    </source>
</evidence>
<dbReference type="GO" id="GO:0015293">
    <property type="term" value="F:symporter activity"/>
    <property type="evidence" value="ECO:0007669"/>
    <property type="project" value="UniProtKB-KW"/>
</dbReference>
<dbReference type="GO" id="GO:0015079">
    <property type="term" value="F:potassium ion transmembrane transporter activity"/>
    <property type="evidence" value="ECO:0007669"/>
    <property type="project" value="InterPro"/>
</dbReference>
<evidence type="ECO:0000256" key="9">
    <source>
        <dbReference type="ARBA" id="ARBA00023136"/>
    </source>
</evidence>
<dbReference type="Proteomes" id="UP000238042">
    <property type="component" value="Unassembled WGS sequence"/>
</dbReference>
<evidence type="ECO:0000256" key="6">
    <source>
        <dbReference type="ARBA" id="ARBA00022958"/>
    </source>
</evidence>
<comment type="subcellular location">
    <subcellularLocation>
        <location evidence="1">Membrane</location>
        <topology evidence="1">Multi-pass membrane protein</topology>
    </subcellularLocation>
</comment>
<comment type="caution">
    <text evidence="13">The sequence shown here is derived from an EMBL/GenBank/DDBJ whole genome shotgun (WGS) entry which is preliminary data.</text>
</comment>
<keyword evidence="3" id="KW-0633">Potassium transport</keyword>
<evidence type="ECO:0000256" key="5">
    <source>
        <dbReference type="ARBA" id="ARBA00022847"/>
    </source>
</evidence>
<dbReference type="AlphaFoldDB" id="A0A2S8A805"/>
<evidence type="ECO:0000256" key="1">
    <source>
        <dbReference type="ARBA" id="ARBA00004141"/>
    </source>
</evidence>
<reference evidence="13 14" key="1">
    <citation type="submission" date="2018-02" db="EMBL/GenBank/DDBJ databases">
        <title>Genome sequences of Apibacter spp., gut symbionts of Asian honey bees.</title>
        <authorList>
            <person name="Kwong W.K."/>
            <person name="Steele M.I."/>
            <person name="Moran N.A."/>
        </authorList>
    </citation>
    <scope>NUCLEOTIDE SEQUENCE [LARGE SCALE GENOMIC DNA]</scope>
    <source>
        <strain evidence="14">wkB301</strain>
    </source>
</reference>
<evidence type="ECO:0000256" key="2">
    <source>
        <dbReference type="ARBA" id="ARBA00022448"/>
    </source>
</evidence>
<keyword evidence="4 10" id="KW-0812">Transmembrane</keyword>
<keyword evidence="9 10" id="KW-0472">Membrane</keyword>
<evidence type="ECO:0000256" key="8">
    <source>
        <dbReference type="ARBA" id="ARBA00023065"/>
    </source>
</evidence>
<feature type="transmembrane region" description="Helical" evidence="10">
    <location>
        <begin position="371"/>
        <end position="392"/>
    </location>
</feature>
<dbReference type="OrthoDB" id="9805577at2"/>
<dbReference type="PANTHER" id="PTHR30540:SF83">
    <property type="entry name" value="K+ POTASSIUM TRANSPORTER"/>
    <property type="match status" value="1"/>
</dbReference>
<dbReference type="EMBL" id="PSZM01000046">
    <property type="protein sequence ID" value="PQL90699.1"/>
    <property type="molecule type" value="Genomic_DNA"/>
</dbReference>
<dbReference type="InterPro" id="IPR003855">
    <property type="entry name" value="K+_transporter"/>
</dbReference>
<evidence type="ECO:0000313" key="14">
    <source>
        <dbReference type="Proteomes" id="UP000238042"/>
    </source>
</evidence>
<evidence type="ECO:0000256" key="7">
    <source>
        <dbReference type="ARBA" id="ARBA00022989"/>
    </source>
</evidence>
<feature type="transmembrane region" description="Helical" evidence="10">
    <location>
        <begin position="150"/>
        <end position="171"/>
    </location>
</feature>
<proteinExistence type="predicted"/>
<feature type="transmembrane region" description="Helical" evidence="10">
    <location>
        <begin position="344"/>
        <end position="364"/>
    </location>
</feature>
<feature type="transmembrane region" description="Helical" evidence="10">
    <location>
        <begin position="120"/>
        <end position="138"/>
    </location>
</feature>
<feature type="domain" description="K+ potassium transporter C-terminal" evidence="12">
    <location>
        <begin position="455"/>
        <end position="606"/>
    </location>
</feature>
<protein>
    <submittedName>
        <fullName evidence="13">Potassium transporter Kup</fullName>
    </submittedName>
</protein>
<feature type="transmembrane region" description="Helical" evidence="10">
    <location>
        <begin position="221"/>
        <end position="242"/>
    </location>
</feature>
<feature type="transmembrane region" description="Helical" evidence="10">
    <location>
        <begin position="80"/>
        <end position="108"/>
    </location>
</feature>
<evidence type="ECO:0000256" key="4">
    <source>
        <dbReference type="ARBA" id="ARBA00022692"/>
    </source>
</evidence>
<keyword evidence="5" id="KW-0769">Symport</keyword>
<evidence type="ECO:0000259" key="11">
    <source>
        <dbReference type="Pfam" id="PF02705"/>
    </source>
</evidence>
<keyword evidence="14" id="KW-1185">Reference proteome</keyword>
<feature type="transmembrane region" description="Helical" evidence="10">
    <location>
        <begin position="312"/>
        <end position="332"/>
    </location>
</feature>
<feature type="transmembrane region" description="Helical" evidence="10">
    <location>
        <begin position="398"/>
        <end position="417"/>
    </location>
</feature>
<dbReference type="InterPro" id="IPR053951">
    <property type="entry name" value="K_trans_N"/>
</dbReference>
<sequence>MGIVFGDIGTSPLYVMKAIVAVGKGRINQDFVEGALSCIIWTLTLQTTVKYVLIALKADNNGEGGILALYSLVKKLKKKWLYIVAILGAAALVSDGVITPSMTIVSAIEGLKIYNPHTPVIFITLLILMVLFIVQQFGTQSIGKFYGPIMFLWFIMLAILGIIEVIPHLYIFKAINPYYAVRLIITEPETLVIMGAVFLCTTGAEALYSDLGHCGIKNIRISWFFVKTCLILNYLGQGAWILSNPAEANSGGNPFFMMMPHGFLVIGVTMSTLAAIIASQALITGSYTIFSEAMSLDFWPRQRIEYPSYQKGQMYIPAINWGLLISCIIVVIHFEESSRMEAAYGLAITITMLMTTVLLIYYLNYKKVNKFLILLFAVVYITLEGGFFYANVLKFKDGGWITMLLAGIIAFCMYIWYNGRKLKNKYVQYVSLKPYLPIIQDMKNDKEIPKYSNNLVYVSRTKKPVEIEAKIIFSIINKNPKRADYYWFLRVENDSNPYTFEYDVLELIPNTLYNVNFKLGFKVEPLINIYFNQVLEDLKASGKISLISNYPSLKKYDIPSDFRYILTDRVFNQEYLLSIKERFILRFYNLVKYIGISDTAALGLDTYNVQVEEVPMLTDVIYKNRIKRIKTNQI</sequence>
<feature type="transmembrane region" description="Helical" evidence="10">
    <location>
        <begin position="262"/>
        <end position="291"/>
    </location>
</feature>
<keyword evidence="6" id="KW-0630">Potassium</keyword>
<evidence type="ECO:0000259" key="12">
    <source>
        <dbReference type="Pfam" id="PF22776"/>
    </source>
</evidence>